<keyword evidence="3" id="KW-1185">Reference proteome</keyword>
<proteinExistence type="predicted"/>
<sequence length="176" mass="20976">MYNDIMDLYDRIKELEEQLASLRMESTKKDNKKNICTSISSRYDGTYLLNMEKFTSEKTRVTIIQYCHEDTLVELDDDEHGRFEVSWKVFEYLYTLQSSGHINMNLANKVIEEVFEFDSWLSKVILKLYMIRYNELKSYVSGRIMYNENKYPSDIVNKIVSDMLPKHDISDLIIYV</sequence>
<feature type="coiled-coil region" evidence="1">
    <location>
        <begin position="5"/>
        <end position="32"/>
    </location>
</feature>
<keyword evidence="1" id="KW-0175">Coiled coil</keyword>
<organism evidence="2">
    <name type="scientific">Orpheovirus IHUMI-LCC2</name>
    <dbReference type="NCBI Taxonomy" id="2023057"/>
    <lineage>
        <taxon>Viruses</taxon>
        <taxon>Varidnaviria</taxon>
        <taxon>Bamfordvirae</taxon>
        <taxon>Nucleocytoviricota</taxon>
        <taxon>Megaviricetes</taxon>
        <taxon>Pimascovirales</taxon>
        <taxon>Ocovirineae</taxon>
        <taxon>Orpheoviridae</taxon>
        <taxon>Alphaorpheovirus</taxon>
        <taxon>Alphaorpheovirus massiliense</taxon>
    </lineage>
</organism>
<dbReference type="RefSeq" id="YP_009448716.1">
    <property type="nucleotide sequence ID" value="NC_036594.1"/>
</dbReference>
<evidence type="ECO:0000256" key="1">
    <source>
        <dbReference type="SAM" id="Coils"/>
    </source>
</evidence>
<accession>A0A2I2L4G1</accession>
<evidence type="ECO:0000313" key="2">
    <source>
        <dbReference type="EMBL" id="SNW62414.1"/>
    </source>
</evidence>
<dbReference type="GeneID" id="35382306"/>
<dbReference type="KEGG" id="vg:35382306"/>
<dbReference type="Proteomes" id="UP000236316">
    <property type="component" value="Segment"/>
</dbReference>
<dbReference type="EMBL" id="LT906555">
    <property type="protein sequence ID" value="SNW62414.1"/>
    <property type="molecule type" value="Genomic_DNA"/>
</dbReference>
<reference evidence="2" key="1">
    <citation type="submission" date="2017-08" db="EMBL/GenBank/DDBJ databases">
        <authorList>
            <consortium name="Urmite Genomes"/>
        </authorList>
    </citation>
    <scope>NUCLEOTIDE SEQUENCE [LARGE SCALE GENOMIC DNA]</scope>
    <source>
        <strain evidence="2">IHUMI-LCC2</strain>
    </source>
</reference>
<protein>
    <submittedName>
        <fullName evidence="2">Uncharacterized protein</fullName>
    </submittedName>
</protein>
<name>A0A2I2L4G1_9VIRU</name>
<evidence type="ECO:0000313" key="3">
    <source>
        <dbReference type="Proteomes" id="UP000236316"/>
    </source>
</evidence>
<gene>
    <name evidence="2" type="ORF">ORPV_510</name>
</gene>